<dbReference type="Gene3D" id="3.30.2010.10">
    <property type="entry name" value="Metalloproteases ('zincins'), catalytic domain"/>
    <property type="match status" value="1"/>
</dbReference>
<reference evidence="9 10" key="1">
    <citation type="submission" date="2022-03" db="EMBL/GenBank/DDBJ databases">
        <title>Pseudonocardia alaer sp. nov., a novel actinomycete isolated from reed forest soil.</title>
        <authorList>
            <person name="Wang L."/>
        </authorList>
    </citation>
    <scope>NUCLEOTIDE SEQUENCE [LARGE SCALE GENOMIC DNA]</scope>
    <source>
        <strain evidence="9 10">Y-16303</strain>
    </source>
</reference>
<feature type="transmembrane region" description="Helical" evidence="7">
    <location>
        <begin position="33"/>
        <end position="55"/>
    </location>
</feature>
<keyword evidence="7" id="KW-1133">Transmembrane helix</keyword>
<comment type="cofactor">
    <cofactor evidence="6">
        <name>Zn(2+)</name>
        <dbReference type="ChEBI" id="CHEBI:29105"/>
    </cofactor>
    <text evidence="6">Binds 1 zinc ion per subunit.</text>
</comment>
<dbReference type="RefSeq" id="WP_241036586.1">
    <property type="nucleotide sequence ID" value="NZ_BAAAJF010000039.1"/>
</dbReference>
<dbReference type="Proteomes" id="UP001299970">
    <property type="component" value="Unassembled WGS sequence"/>
</dbReference>
<feature type="transmembrane region" description="Helical" evidence="7">
    <location>
        <begin position="91"/>
        <end position="112"/>
    </location>
</feature>
<sequence>MTIALALLLGSAIVALTAPVLLRHLGARAVDPVALIVCWVLAVLGVSITVCVGLAIMAMPGYAADTPFVYLVGRRWWSAVQDAPHFAAYNAAAWAAVVVLAAAGLRLTWVAVRHGRARRALVRDRLDVLRMVGTTVPCREGGPPTLWVRSERGLAFSLAGRPGTIVVTDGLRRQLSPDGIAAVLAHERAHLRGRHHMITAWAEVVSVAFPFVVLFQAASPALREQVEIAADIAAARSSGREALRAALLDVTGSGAPEVALAMARDAVALRLRYLAVVAEPPSLLGTLSRCGTLGVLFAVTPLLAAAVLLRVTSALATALP</sequence>
<gene>
    <name evidence="9" type="ORF">MMF94_12760</name>
</gene>
<keyword evidence="3 6" id="KW-0378">Hydrolase</keyword>
<keyword evidence="5 6" id="KW-0482">Metalloprotease</keyword>
<evidence type="ECO:0000256" key="7">
    <source>
        <dbReference type="SAM" id="Phobius"/>
    </source>
</evidence>
<comment type="caution">
    <text evidence="9">The sequence shown here is derived from an EMBL/GenBank/DDBJ whole genome shotgun (WGS) entry which is preliminary data.</text>
</comment>
<evidence type="ECO:0000256" key="1">
    <source>
        <dbReference type="ARBA" id="ARBA00022670"/>
    </source>
</evidence>
<keyword evidence="1 6" id="KW-0645">Protease</keyword>
<dbReference type="InterPro" id="IPR052173">
    <property type="entry name" value="Beta-lactam_resp_regulator"/>
</dbReference>
<evidence type="ECO:0000256" key="2">
    <source>
        <dbReference type="ARBA" id="ARBA00022723"/>
    </source>
</evidence>
<evidence type="ECO:0000256" key="4">
    <source>
        <dbReference type="ARBA" id="ARBA00022833"/>
    </source>
</evidence>
<feature type="transmembrane region" description="Helical" evidence="7">
    <location>
        <begin position="293"/>
        <end position="319"/>
    </location>
</feature>
<dbReference type="EMBL" id="JAKXMK010000010">
    <property type="protein sequence ID" value="MCH6166554.1"/>
    <property type="molecule type" value="Genomic_DNA"/>
</dbReference>
<name>A0ABS9TDD8_9PSEU</name>
<keyword evidence="10" id="KW-1185">Reference proteome</keyword>
<feature type="domain" description="Peptidase M48" evidence="8">
    <location>
        <begin position="155"/>
        <end position="219"/>
    </location>
</feature>
<organism evidence="9 10">
    <name type="scientific">Pseudonocardia alaniniphila</name>
    <dbReference type="NCBI Taxonomy" id="75291"/>
    <lineage>
        <taxon>Bacteria</taxon>
        <taxon>Bacillati</taxon>
        <taxon>Actinomycetota</taxon>
        <taxon>Actinomycetes</taxon>
        <taxon>Pseudonocardiales</taxon>
        <taxon>Pseudonocardiaceae</taxon>
        <taxon>Pseudonocardia</taxon>
    </lineage>
</organism>
<keyword evidence="7" id="KW-0472">Membrane</keyword>
<keyword evidence="2" id="KW-0479">Metal-binding</keyword>
<evidence type="ECO:0000259" key="8">
    <source>
        <dbReference type="Pfam" id="PF01435"/>
    </source>
</evidence>
<dbReference type="PANTHER" id="PTHR34978:SF3">
    <property type="entry name" value="SLR0241 PROTEIN"/>
    <property type="match status" value="1"/>
</dbReference>
<dbReference type="PANTHER" id="PTHR34978">
    <property type="entry name" value="POSSIBLE SENSOR-TRANSDUCER PROTEIN BLAR"/>
    <property type="match status" value="1"/>
</dbReference>
<protein>
    <submittedName>
        <fullName evidence="9">M56 family metallopeptidase</fullName>
    </submittedName>
</protein>
<dbReference type="CDD" id="cd07326">
    <property type="entry name" value="M56_BlaR1_MecR1_like"/>
    <property type="match status" value="1"/>
</dbReference>
<keyword evidence="4 6" id="KW-0862">Zinc</keyword>
<evidence type="ECO:0000256" key="3">
    <source>
        <dbReference type="ARBA" id="ARBA00022801"/>
    </source>
</evidence>
<keyword evidence="7" id="KW-0812">Transmembrane</keyword>
<accession>A0ABS9TDD8</accession>
<evidence type="ECO:0000256" key="5">
    <source>
        <dbReference type="ARBA" id="ARBA00023049"/>
    </source>
</evidence>
<dbReference type="Pfam" id="PF01435">
    <property type="entry name" value="Peptidase_M48"/>
    <property type="match status" value="1"/>
</dbReference>
<evidence type="ECO:0000313" key="9">
    <source>
        <dbReference type="EMBL" id="MCH6166554.1"/>
    </source>
</evidence>
<proteinExistence type="inferred from homology"/>
<evidence type="ECO:0000313" key="10">
    <source>
        <dbReference type="Proteomes" id="UP001299970"/>
    </source>
</evidence>
<evidence type="ECO:0000256" key="6">
    <source>
        <dbReference type="RuleBase" id="RU003983"/>
    </source>
</evidence>
<comment type="similarity">
    <text evidence="6">Belongs to the peptidase M48 family.</text>
</comment>
<dbReference type="InterPro" id="IPR001915">
    <property type="entry name" value="Peptidase_M48"/>
</dbReference>